<evidence type="ECO:0000313" key="8">
    <source>
        <dbReference type="EMBL" id="CAK9153126.1"/>
    </source>
</evidence>
<dbReference type="Pfam" id="PF03016">
    <property type="entry name" value="Exostosin_GT47"/>
    <property type="match status" value="1"/>
</dbReference>
<protein>
    <recommendedName>
        <fullName evidence="7">Exostosin GT47 domain-containing protein</fullName>
    </recommendedName>
</protein>
<dbReference type="InterPro" id="IPR040911">
    <property type="entry name" value="Exostosin_GT47"/>
</dbReference>
<keyword evidence="9" id="KW-1185">Reference proteome</keyword>
<keyword evidence="3" id="KW-0328">Glycosyltransferase</keyword>
<gene>
    <name evidence="8" type="ORF">ILEXP_LOCUS21374</name>
</gene>
<dbReference type="InterPro" id="IPR004263">
    <property type="entry name" value="Exostosin"/>
</dbReference>
<evidence type="ECO:0000256" key="2">
    <source>
        <dbReference type="ARBA" id="ARBA00010271"/>
    </source>
</evidence>
<dbReference type="EMBL" id="CAUOFW020002355">
    <property type="protein sequence ID" value="CAK9153126.1"/>
    <property type="molecule type" value="Genomic_DNA"/>
</dbReference>
<evidence type="ECO:0000313" key="9">
    <source>
        <dbReference type="Proteomes" id="UP001642360"/>
    </source>
</evidence>
<reference evidence="8 9" key="1">
    <citation type="submission" date="2024-02" db="EMBL/GenBank/DDBJ databases">
        <authorList>
            <person name="Vignale AGUSTIN F."/>
            <person name="Sosa J E."/>
            <person name="Modenutti C."/>
        </authorList>
    </citation>
    <scope>NUCLEOTIDE SEQUENCE [LARGE SCALE GENOMIC DNA]</scope>
</reference>
<evidence type="ECO:0000256" key="5">
    <source>
        <dbReference type="ARBA" id="ARBA00023034"/>
    </source>
</evidence>
<dbReference type="GO" id="GO:0000139">
    <property type="term" value="C:Golgi membrane"/>
    <property type="evidence" value="ECO:0007669"/>
    <property type="project" value="UniProtKB-SubCell"/>
</dbReference>
<evidence type="ECO:0000256" key="4">
    <source>
        <dbReference type="ARBA" id="ARBA00022968"/>
    </source>
</evidence>
<accession>A0ABC8S7E0</accession>
<comment type="caution">
    <text evidence="8">The sequence shown here is derived from an EMBL/GenBank/DDBJ whole genome shotgun (WGS) entry which is preliminary data.</text>
</comment>
<dbReference type="AlphaFoldDB" id="A0ABC8S7E0"/>
<feature type="domain" description="Exostosin GT47" evidence="7">
    <location>
        <begin position="92"/>
        <end position="150"/>
    </location>
</feature>
<evidence type="ECO:0000256" key="1">
    <source>
        <dbReference type="ARBA" id="ARBA00004323"/>
    </source>
</evidence>
<keyword evidence="6" id="KW-0472">Membrane</keyword>
<dbReference type="GO" id="GO:0016757">
    <property type="term" value="F:glycosyltransferase activity"/>
    <property type="evidence" value="ECO:0007669"/>
    <property type="project" value="UniProtKB-KW"/>
</dbReference>
<feature type="transmembrane region" description="Helical" evidence="6">
    <location>
        <begin position="20"/>
        <end position="41"/>
    </location>
</feature>
<keyword evidence="6" id="KW-1133">Transmembrane helix</keyword>
<keyword evidence="5" id="KW-0333">Golgi apparatus</keyword>
<keyword evidence="4" id="KW-0735">Signal-anchor</keyword>
<dbReference type="PANTHER" id="PTHR11062:SF43">
    <property type="entry name" value="EXOSTOSIN FAMILY PROTEIN"/>
    <property type="match status" value="1"/>
</dbReference>
<name>A0ABC8S7E0_9AQUA</name>
<comment type="similarity">
    <text evidence="2">Belongs to the glycosyltransferase 47 family.</text>
</comment>
<proteinExistence type="inferred from homology"/>
<dbReference type="Proteomes" id="UP001642360">
    <property type="component" value="Unassembled WGS sequence"/>
</dbReference>
<evidence type="ECO:0000259" key="7">
    <source>
        <dbReference type="Pfam" id="PF03016"/>
    </source>
</evidence>
<sequence>MSAAKPLQPPSSTSVCTLQGSFLTLAIVTIVSFTSLSLRYLHSPALQSSSPPQTFLPINTSQVVRENNVEEELPDVYHSLEIFRLTYADMVTRFKVYIYPDGDPNTFYQTPRKLTGKYASEGYFFQNIRESKFRTDDPDQADLFFIPISCHKMRGKRPVIVISKIMMLVNPPW</sequence>
<dbReference type="PANTHER" id="PTHR11062">
    <property type="entry name" value="EXOSTOSIN HEPARAN SULFATE GLYCOSYLTRANSFERASE -RELATED"/>
    <property type="match status" value="1"/>
</dbReference>
<evidence type="ECO:0000256" key="3">
    <source>
        <dbReference type="ARBA" id="ARBA00022676"/>
    </source>
</evidence>
<organism evidence="8 9">
    <name type="scientific">Ilex paraguariensis</name>
    <name type="common">yerba mate</name>
    <dbReference type="NCBI Taxonomy" id="185542"/>
    <lineage>
        <taxon>Eukaryota</taxon>
        <taxon>Viridiplantae</taxon>
        <taxon>Streptophyta</taxon>
        <taxon>Embryophyta</taxon>
        <taxon>Tracheophyta</taxon>
        <taxon>Spermatophyta</taxon>
        <taxon>Magnoliopsida</taxon>
        <taxon>eudicotyledons</taxon>
        <taxon>Gunneridae</taxon>
        <taxon>Pentapetalae</taxon>
        <taxon>asterids</taxon>
        <taxon>campanulids</taxon>
        <taxon>Aquifoliales</taxon>
        <taxon>Aquifoliaceae</taxon>
        <taxon>Ilex</taxon>
    </lineage>
</organism>
<keyword evidence="6" id="KW-0812">Transmembrane</keyword>
<comment type="subcellular location">
    <subcellularLocation>
        <location evidence="1">Golgi apparatus membrane</location>
        <topology evidence="1">Single-pass type II membrane protein</topology>
    </subcellularLocation>
</comment>
<keyword evidence="3" id="KW-0808">Transferase</keyword>
<evidence type="ECO:0000256" key="6">
    <source>
        <dbReference type="SAM" id="Phobius"/>
    </source>
</evidence>